<dbReference type="Gene3D" id="2.30.130.10">
    <property type="entry name" value="PUA domain"/>
    <property type="match status" value="1"/>
</dbReference>
<dbReference type="InterPro" id="IPR015947">
    <property type="entry name" value="PUA-like_sf"/>
</dbReference>
<dbReference type="SUPFAM" id="SSF144091">
    <property type="entry name" value="Rhomboid-like"/>
    <property type="match status" value="1"/>
</dbReference>
<evidence type="ECO:0000256" key="14">
    <source>
        <dbReference type="ARBA" id="ARBA00056777"/>
    </source>
</evidence>
<dbReference type="NCBIfam" id="TIGR00425">
    <property type="entry name" value="CBF5"/>
    <property type="match status" value="1"/>
</dbReference>
<dbReference type="GO" id="GO:0031118">
    <property type="term" value="P:rRNA pseudouridine synthesis"/>
    <property type="evidence" value="ECO:0007669"/>
    <property type="project" value="TreeGrafter"/>
</dbReference>
<dbReference type="GO" id="GO:0005874">
    <property type="term" value="C:microtubule"/>
    <property type="evidence" value="ECO:0007669"/>
    <property type="project" value="UniProtKB-KW"/>
</dbReference>
<dbReference type="InterPro" id="IPR002501">
    <property type="entry name" value="PsdUridine_synth_N"/>
</dbReference>
<dbReference type="InterPro" id="IPR004802">
    <property type="entry name" value="tRNA_PsdUridine_synth_B_fam"/>
</dbReference>
<comment type="caution">
    <text evidence="24">The sequence shown here is derived from an EMBL/GenBank/DDBJ whole genome shotgun (WGS) entry which is preliminary data.</text>
</comment>
<dbReference type="SUPFAM" id="SSF88697">
    <property type="entry name" value="PUA domain-like"/>
    <property type="match status" value="1"/>
</dbReference>
<dbReference type="Proteomes" id="UP001213681">
    <property type="component" value="Unassembled WGS sequence"/>
</dbReference>
<protein>
    <recommendedName>
        <fullName evidence="7">H/ACA ribonucleoprotein complex subunit CBF5</fullName>
    </recommendedName>
    <alternativeName>
        <fullName evidence="17">Centromere-binding factor 5</fullName>
    </alternativeName>
    <alternativeName>
        <fullName evidence="16">H/ACA ribonucleoprotein complex subunit cbf5</fullName>
    </alternativeName>
    <alternativeName>
        <fullName evidence="19">H/ACA snoRNP protein CBF5</fullName>
    </alternativeName>
    <alternativeName>
        <fullName evidence="18">Small nucleolar RNP protein CBF5</fullName>
    </alternativeName>
</protein>
<comment type="similarity">
    <text evidence="6">Belongs to the pseudouridine synthase TruB family.</text>
</comment>
<keyword evidence="9" id="KW-0493">Microtubule</keyword>
<feature type="domain" description="PUA" evidence="22">
    <location>
        <begin position="553"/>
        <end position="627"/>
    </location>
</feature>
<dbReference type="SUPFAM" id="SSF55120">
    <property type="entry name" value="Pseudouridine synthase"/>
    <property type="match status" value="1"/>
</dbReference>
<keyword evidence="10 21" id="KW-1133">Transmembrane helix</keyword>
<evidence type="ECO:0000256" key="17">
    <source>
        <dbReference type="ARBA" id="ARBA00077661"/>
    </source>
</evidence>
<evidence type="ECO:0000256" key="18">
    <source>
        <dbReference type="ARBA" id="ARBA00081789"/>
    </source>
</evidence>
<dbReference type="Pfam" id="PF04511">
    <property type="entry name" value="DER1"/>
    <property type="match status" value="1"/>
</dbReference>
<evidence type="ECO:0000256" key="12">
    <source>
        <dbReference type="ARBA" id="ARBA00023235"/>
    </source>
</evidence>
<accession>A0AAD6C0V1</accession>
<feature type="region of interest" description="Disordered" evidence="20">
    <location>
        <begin position="684"/>
        <end position="761"/>
    </location>
</feature>
<reference evidence="24" key="1">
    <citation type="submission" date="2022-12" db="EMBL/GenBank/DDBJ databases">
        <authorList>
            <person name="Petersen C."/>
        </authorList>
    </citation>
    <scope>NUCLEOTIDE SEQUENCE</scope>
    <source>
        <strain evidence="24">IBT 16125</strain>
    </source>
</reference>
<dbReference type="InterPro" id="IPR002478">
    <property type="entry name" value="PUA"/>
</dbReference>
<evidence type="ECO:0000256" key="1">
    <source>
        <dbReference type="ARBA" id="ARBA00001166"/>
    </source>
</evidence>
<dbReference type="PANTHER" id="PTHR23127">
    <property type="entry name" value="CENTROMERE/MICROTUBULE BINDING PROTEIN CBF5"/>
    <property type="match status" value="1"/>
</dbReference>
<comment type="subcellular location">
    <subcellularLocation>
        <location evidence="4">Membrane</location>
        <topology evidence="4">Multi-pass membrane protein</topology>
    </subcellularLocation>
    <subcellularLocation>
        <location evidence="5">Nucleus</location>
        <location evidence="5">Nucleolus</location>
    </subcellularLocation>
</comment>
<dbReference type="GO" id="GO:0016020">
    <property type="term" value="C:membrane"/>
    <property type="evidence" value="ECO:0007669"/>
    <property type="project" value="UniProtKB-SubCell"/>
</dbReference>
<comment type="catalytic activity">
    <reaction evidence="3">
        <text>uridine in 5S rRNA = pseudouridine in 5S rRNA</text>
        <dbReference type="Rhea" id="RHEA:47036"/>
        <dbReference type="Rhea" id="RHEA-COMP:11730"/>
        <dbReference type="Rhea" id="RHEA-COMP:11731"/>
        <dbReference type="ChEBI" id="CHEBI:65314"/>
        <dbReference type="ChEBI" id="CHEBI:65315"/>
    </reaction>
</comment>
<dbReference type="CDD" id="cd02572">
    <property type="entry name" value="PseudoU_synth_hDyskerin"/>
    <property type="match status" value="1"/>
</dbReference>
<dbReference type="InterPro" id="IPR012960">
    <property type="entry name" value="Dyskerin-like"/>
</dbReference>
<feature type="transmembrane region" description="Helical" evidence="21">
    <location>
        <begin position="93"/>
        <end position="126"/>
    </location>
</feature>
<dbReference type="InterPro" id="IPR020103">
    <property type="entry name" value="PsdUridine_synth_cat_dom_sf"/>
</dbReference>
<evidence type="ECO:0000313" key="24">
    <source>
        <dbReference type="EMBL" id="KAJ5443598.1"/>
    </source>
</evidence>
<feature type="transmembrane region" description="Helical" evidence="21">
    <location>
        <begin position="50"/>
        <end position="73"/>
    </location>
</feature>
<keyword evidence="8 21" id="KW-0812">Transmembrane</keyword>
<feature type="transmembrane region" description="Helical" evidence="21">
    <location>
        <begin position="14"/>
        <end position="38"/>
    </location>
</feature>
<proteinExistence type="inferred from homology"/>
<dbReference type="GO" id="GO:0009982">
    <property type="term" value="F:pseudouridine synthase activity"/>
    <property type="evidence" value="ECO:0007669"/>
    <property type="project" value="InterPro"/>
</dbReference>
<evidence type="ECO:0000256" key="5">
    <source>
        <dbReference type="ARBA" id="ARBA00004604"/>
    </source>
</evidence>
<evidence type="ECO:0000259" key="23">
    <source>
        <dbReference type="SMART" id="SM01136"/>
    </source>
</evidence>
<feature type="compositionally biased region" description="Polar residues" evidence="20">
    <location>
        <begin position="228"/>
        <end position="241"/>
    </location>
</feature>
<comment type="catalytic activity">
    <reaction evidence="1">
        <text>a uridine in mRNA = a pseudouridine in mRNA</text>
        <dbReference type="Rhea" id="RHEA:56644"/>
        <dbReference type="Rhea" id="RHEA-COMP:14658"/>
        <dbReference type="Rhea" id="RHEA-COMP:14659"/>
        <dbReference type="ChEBI" id="CHEBI:65314"/>
        <dbReference type="ChEBI" id="CHEBI:65315"/>
    </reaction>
</comment>
<feature type="domain" description="Dyskerin-like" evidence="23">
    <location>
        <begin position="303"/>
        <end position="361"/>
    </location>
</feature>
<dbReference type="NCBIfam" id="NF003280">
    <property type="entry name" value="PRK04270.1"/>
    <property type="match status" value="1"/>
</dbReference>
<evidence type="ECO:0000256" key="13">
    <source>
        <dbReference type="ARBA" id="ARBA00023274"/>
    </source>
</evidence>
<sequence length="761" mass="85639">MDVFWRAPPVARTLTAAALIESLLFWGRLITGRYIFFVPRKIFWHLPPQVWRLATCFLLTGPDLEFVFDLYNLWRYSSALESQSGRFSKPGDFFIYILFVGTVILLTAGFYMGYSSFLPALIMALVWTFAQDKRGTRVRFFVIDIPVIYLPGAMLCITMVRGGWPAMLLELTGIFGAHLYDFITRLYPTFGGGRNFISTPRFVQRFFYKNTPRAGYRGYGTAYHQPEPSASSVPQSRTSGTDAGDTWAGAKPDRALELPHSQNFVPSNKFLDLNSILTTKMAAVNNMEVDYTIKPEALVPTQSSEDWPLLLKNYEKLLVRTGHFTPIPAGASPLKRDLKSYVSSGVINLDKPSNPSSHEVVAWMKRILRSEKTGHSGTLDPKVTGCLIVCIDRATRLVKSQQGAGKEYVCVIRLHDKIPGGEAQFRRALETLTGALFQRPPLISAVKRQLRIRTIHESKLYEFDNERHLGVFWVSCEAGTYIRTLCVHLGLLLGVGAHMQELRRVRSGAMSEESGMVTLHDVLDAQWIYDNQRDESYLRRVIKPLESLLTTYKRIVVKDSAVNAVCYGAKLMIPGLLRFESGIEVNEEVVLMTTKGEAIAIGIAQMSTVELTTCDHGVVAKVKRCIMERDLYPRRWGLGPIALEKKKLKSAGKLDKYGRANEATPSKWKSEYKDYNAPLDGTEEHAAAAAQPETPASAPAEEAESPNTEAEAEADDDKKKRKRHEGETAEEKAERKRKKKEKKEKKERRKSKQAEDSDDSD</sequence>
<evidence type="ECO:0000256" key="21">
    <source>
        <dbReference type="SAM" id="Phobius"/>
    </source>
</evidence>
<dbReference type="GO" id="GO:0003723">
    <property type="term" value="F:RNA binding"/>
    <property type="evidence" value="ECO:0007669"/>
    <property type="project" value="InterPro"/>
</dbReference>
<evidence type="ECO:0000256" key="7">
    <source>
        <dbReference type="ARBA" id="ARBA00019272"/>
    </source>
</evidence>
<feature type="transmembrane region" description="Helical" evidence="21">
    <location>
        <begin position="138"/>
        <end position="160"/>
    </location>
</feature>
<dbReference type="GO" id="GO:0031120">
    <property type="term" value="P:snRNA pseudouridine synthesis"/>
    <property type="evidence" value="ECO:0007669"/>
    <property type="project" value="TreeGrafter"/>
</dbReference>
<evidence type="ECO:0000313" key="25">
    <source>
        <dbReference type="Proteomes" id="UP001213681"/>
    </source>
</evidence>
<reference evidence="24" key="2">
    <citation type="journal article" date="2023" name="IMA Fungus">
        <title>Comparative genomic study of the Penicillium genus elucidates a diverse pangenome and 15 lateral gene transfer events.</title>
        <authorList>
            <person name="Petersen C."/>
            <person name="Sorensen T."/>
            <person name="Nielsen M.R."/>
            <person name="Sondergaard T.E."/>
            <person name="Sorensen J.L."/>
            <person name="Fitzpatrick D.A."/>
            <person name="Frisvad J.C."/>
            <person name="Nielsen K.L."/>
        </authorList>
    </citation>
    <scope>NUCLEOTIDE SEQUENCE</scope>
    <source>
        <strain evidence="24">IBT 16125</strain>
    </source>
</reference>
<evidence type="ECO:0000256" key="6">
    <source>
        <dbReference type="ARBA" id="ARBA00008999"/>
    </source>
</evidence>
<dbReference type="RefSeq" id="XP_056763678.1">
    <property type="nucleotide sequence ID" value="XM_056910852.1"/>
</dbReference>
<comment type="catalytic activity">
    <reaction evidence="2">
        <text>uridine in snRNA = pseudouridine in snRNA</text>
        <dbReference type="Rhea" id="RHEA:51124"/>
        <dbReference type="Rhea" id="RHEA-COMP:12891"/>
        <dbReference type="Rhea" id="RHEA-COMP:12892"/>
        <dbReference type="ChEBI" id="CHEBI:65314"/>
        <dbReference type="ChEBI" id="CHEBI:65315"/>
    </reaction>
</comment>
<comment type="subunit">
    <text evidence="15">Component of the small nucleolar ribonucleoprotein particles containing H/ACA-type snoRNAs (H/ACA snoRNPs).</text>
</comment>
<evidence type="ECO:0000256" key="16">
    <source>
        <dbReference type="ARBA" id="ARBA00072225"/>
    </source>
</evidence>
<feature type="compositionally biased region" description="Basic residues" evidence="20">
    <location>
        <begin position="735"/>
        <end position="751"/>
    </location>
</feature>
<dbReference type="Pfam" id="PF01472">
    <property type="entry name" value="PUA"/>
    <property type="match status" value="1"/>
</dbReference>
<dbReference type="InterPro" id="IPR035952">
    <property type="entry name" value="Rhomboid-like_sf"/>
</dbReference>
<dbReference type="Pfam" id="PF16198">
    <property type="entry name" value="TruB_C_2"/>
    <property type="match status" value="1"/>
</dbReference>
<dbReference type="Pfam" id="PF08068">
    <property type="entry name" value="DKCLD"/>
    <property type="match status" value="1"/>
</dbReference>
<keyword evidence="11 21" id="KW-0472">Membrane</keyword>
<feature type="region of interest" description="Disordered" evidence="20">
    <location>
        <begin position="225"/>
        <end position="248"/>
    </location>
</feature>
<dbReference type="NCBIfam" id="TIGR00451">
    <property type="entry name" value="unchar_dom_2"/>
    <property type="match status" value="1"/>
</dbReference>
<dbReference type="InterPro" id="IPR032819">
    <property type="entry name" value="TruB_C"/>
</dbReference>
<evidence type="ECO:0000256" key="3">
    <source>
        <dbReference type="ARBA" id="ARBA00001896"/>
    </source>
</evidence>
<dbReference type="EMBL" id="JAPVEA010000007">
    <property type="protein sequence ID" value="KAJ5443598.1"/>
    <property type="molecule type" value="Genomic_DNA"/>
</dbReference>
<feature type="compositionally biased region" description="Basic and acidic residues" evidence="20">
    <location>
        <begin position="724"/>
        <end position="734"/>
    </location>
</feature>
<dbReference type="AlphaFoldDB" id="A0AAD6C0V1"/>
<evidence type="ECO:0000256" key="9">
    <source>
        <dbReference type="ARBA" id="ARBA00022701"/>
    </source>
</evidence>
<evidence type="ECO:0000256" key="2">
    <source>
        <dbReference type="ARBA" id="ARBA00001832"/>
    </source>
</evidence>
<dbReference type="GO" id="GO:1990481">
    <property type="term" value="P:mRNA pseudouridine synthesis"/>
    <property type="evidence" value="ECO:0007669"/>
    <property type="project" value="TreeGrafter"/>
</dbReference>
<comment type="function">
    <text evidence="14">Catalytic subunit of H/ACA small nucleolar ribonucleoprotein (H/ACA snoRNP) complex, which catalyzes pseudouridylation of rRNA. This involves the isomerization of uridine such that the ribose is subsequently attached to C5, instead of the normal N1. Pseudouridine ('psi') residues may serve to stabilize the conformation of rRNAs and play a central role in ribosomal RNA processing. The H/ACA snoRNP complex also mediates pseudouridylation of other types of RNAs. Catalyzes pseudouridylation at position 93 in U2 snRNA. Also catalyzes pseudouridylation of mRNAs; H/ACA-type snoRNAs probably guide pseudouridylation of mRNAs.</text>
</comment>
<dbReference type="CDD" id="cd21148">
    <property type="entry name" value="PUA_Cbf5"/>
    <property type="match status" value="1"/>
</dbReference>
<keyword evidence="25" id="KW-1185">Reference proteome</keyword>
<dbReference type="SMART" id="SM00359">
    <property type="entry name" value="PUA"/>
    <property type="match status" value="1"/>
</dbReference>
<evidence type="ECO:0000256" key="19">
    <source>
        <dbReference type="ARBA" id="ARBA00082909"/>
    </source>
</evidence>
<name>A0AAD6C0V1_9EURO</name>
<evidence type="ECO:0000256" key="20">
    <source>
        <dbReference type="SAM" id="MobiDB-lite"/>
    </source>
</evidence>
<dbReference type="Gene3D" id="3.30.2350.10">
    <property type="entry name" value="Pseudouridine synthase"/>
    <property type="match status" value="1"/>
</dbReference>
<evidence type="ECO:0000256" key="8">
    <source>
        <dbReference type="ARBA" id="ARBA00022692"/>
    </source>
</evidence>
<dbReference type="Pfam" id="PF01509">
    <property type="entry name" value="TruB_N"/>
    <property type="match status" value="1"/>
</dbReference>
<evidence type="ECO:0000259" key="22">
    <source>
        <dbReference type="SMART" id="SM00359"/>
    </source>
</evidence>
<organism evidence="24 25">
    <name type="scientific">Penicillium daleae</name>
    <dbReference type="NCBI Taxonomy" id="63821"/>
    <lineage>
        <taxon>Eukaryota</taxon>
        <taxon>Fungi</taxon>
        <taxon>Dikarya</taxon>
        <taxon>Ascomycota</taxon>
        <taxon>Pezizomycotina</taxon>
        <taxon>Eurotiomycetes</taxon>
        <taxon>Eurotiomycetidae</taxon>
        <taxon>Eurotiales</taxon>
        <taxon>Aspergillaceae</taxon>
        <taxon>Penicillium</taxon>
    </lineage>
</organism>
<dbReference type="PANTHER" id="PTHR23127:SF0">
    <property type="entry name" value="H_ACA RIBONUCLEOPROTEIN COMPLEX SUBUNIT DKC1"/>
    <property type="match status" value="1"/>
</dbReference>
<dbReference type="GO" id="GO:0031429">
    <property type="term" value="C:box H/ACA snoRNP complex"/>
    <property type="evidence" value="ECO:0007669"/>
    <property type="project" value="TreeGrafter"/>
</dbReference>
<dbReference type="InterPro" id="IPR004521">
    <property type="entry name" value="Uncharacterised_CHP00451"/>
</dbReference>
<dbReference type="InterPro" id="IPR036974">
    <property type="entry name" value="PUA_sf"/>
</dbReference>
<gene>
    <name evidence="24" type="ORF">N7458_007470</name>
</gene>
<evidence type="ECO:0000256" key="4">
    <source>
        <dbReference type="ARBA" id="ARBA00004141"/>
    </source>
</evidence>
<feature type="compositionally biased region" description="Low complexity" evidence="20">
    <location>
        <begin position="687"/>
        <end position="709"/>
    </location>
</feature>
<keyword evidence="13" id="KW-0687">Ribonucleoprotein</keyword>
<dbReference type="InterPro" id="IPR007599">
    <property type="entry name" value="DER1"/>
</dbReference>
<dbReference type="GeneID" id="81601095"/>
<dbReference type="FunFam" id="3.30.2350.10:FF:000001">
    <property type="entry name" value="H/ACA ribonucleoprotein complex subunit CBF5"/>
    <property type="match status" value="1"/>
</dbReference>
<evidence type="ECO:0000256" key="11">
    <source>
        <dbReference type="ARBA" id="ARBA00023136"/>
    </source>
</evidence>
<dbReference type="PROSITE" id="PS50890">
    <property type="entry name" value="PUA"/>
    <property type="match status" value="1"/>
</dbReference>
<keyword evidence="12" id="KW-0413">Isomerase</keyword>
<dbReference type="GO" id="GO:0000495">
    <property type="term" value="P:box H/ACA sno(s)RNA 3'-end processing"/>
    <property type="evidence" value="ECO:0007669"/>
    <property type="project" value="TreeGrafter"/>
</dbReference>
<dbReference type="SMART" id="SM01136">
    <property type="entry name" value="DKCLD"/>
    <property type="match status" value="1"/>
</dbReference>
<evidence type="ECO:0000256" key="15">
    <source>
        <dbReference type="ARBA" id="ARBA00062786"/>
    </source>
</evidence>
<evidence type="ECO:0000256" key="10">
    <source>
        <dbReference type="ARBA" id="ARBA00022989"/>
    </source>
</evidence>